<keyword evidence="2" id="KW-0812">Transmembrane</keyword>
<keyword evidence="2" id="KW-1133">Transmembrane helix</keyword>
<feature type="compositionally biased region" description="Polar residues" evidence="1">
    <location>
        <begin position="207"/>
        <end position="219"/>
    </location>
</feature>
<evidence type="ECO:0000256" key="2">
    <source>
        <dbReference type="SAM" id="Phobius"/>
    </source>
</evidence>
<dbReference type="GeneID" id="37228275"/>
<accession>A0A395GP32</accession>
<dbReference type="OrthoDB" id="10530538at2759"/>
<dbReference type="VEuPathDB" id="FungiDB:BO80DRAFT_482523"/>
<organism evidence="3 4">
    <name type="scientific">Aspergillus ibericus CBS 121593</name>
    <dbReference type="NCBI Taxonomy" id="1448316"/>
    <lineage>
        <taxon>Eukaryota</taxon>
        <taxon>Fungi</taxon>
        <taxon>Dikarya</taxon>
        <taxon>Ascomycota</taxon>
        <taxon>Pezizomycotina</taxon>
        <taxon>Eurotiomycetes</taxon>
        <taxon>Eurotiomycetidae</taxon>
        <taxon>Eurotiales</taxon>
        <taxon>Aspergillaceae</taxon>
        <taxon>Aspergillus</taxon>
        <taxon>Aspergillus subgen. Circumdati</taxon>
    </lineage>
</organism>
<dbReference type="Proteomes" id="UP000249402">
    <property type="component" value="Unassembled WGS sequence"/>
</dbReference>
<feature type="region of interest" description="Disordered" evidence="1">
    <location>
        <begin position="207"/>
        <end position="230"/>
    </location>
</feature>
<evidence type="ECO:0000256" key="1">
    <source>
        <dbReference type="SAM" id="MobiDB-lite"/>
    </source>
</evidence>
<sequence>MGLSEREFATMCYVRPKYNISFESIPEADETLSPSTEEETISVDEKSGSIARQTTSIDEVSPIEHTTSVVIESNLAVSTGEMSVTVEQDAAEHITNDMHDMVAPVNEEVTITIEEPKDEKVPNDMAAPANELTIAIDNMAPATNEAVIITVEEDIKDEKVHTDMADPVNEFIIAIDNMVGPTNQEVIITIDNTTVPEEAHCRMPISSEQDAPKSETQLPSHDHGDSKLTRTANPFIPLNIDLIKEKQKAAKKGKLFWSLVAVFLMIVFFMALTVLKIH</sequence>
<keyword evidence="4" id="KW-1185">Reference proteome</keyword>
<feature type="compositionally biased region" description="Acidic residues" evidence="1">
    <location>
        <begin position="28"/>
        <end position="42"/>
    </location>
</feature>
<dbReference type="RefSeq" id="XP_025571583.1">
    <property type="nucleotide sequence ID" value="XM_025723410.1"/>
</dbReference>
<protein>
    <submittedName>
        <fullName evidence="3">Uncharacterized protein</fullName>
    </submittedName>
</protein>
<dbReference type="AlphaFoldDB" id="A0A395GP32"/>
<gene>
    <name evidence="3" type="ORF">BO80DRAFT_482523</name>
</gene>
<evidence type="ECO:0000313" key="3">
    <source>
        <dbReference type="EMBL" id="RAK97255.1"/>
    </source>
</evidence>
<keyword evidence="2" id="KW-0472">Membrane</keyword>
<feature type="transmembrane region" description="Helical" evidence="2">
    <location>
        <begin position="255"/>
        <end position="275"/>
    </location>
</feature>
<evidence type="ECO:0000313" key="4">
    <source>
        <dbReference type="Proteomes" id="UP000249402"/>
    </source>
</evidence>
<name>A0A395GP32_9EURO</name>
<proteinExistence type="predicted"/>
<dbReference type="EMBL" id="KZ824465">
    <property type="protein sequence ID" value="RAK97255.1"/>
    <property type="molecule type" value="Genomic_DNA"/>
</dbReference>
<feature type="region of interest" description="Disordered" evidence="1">
    <location>
        <begin position="28"/>
        <end position="48"/>
    </location>
</feature>
<reference evidence="3 4" key="1">
    <citation type="submission" date="2018-02" db="EMBL/GenBank/DDBJ databases">
        <title>The genomes of Aspergillus section Nigri reveals drivers in fungal speciation.</title>
        <authorList>
            <consortium name="DOE Joint Genome Institute"/>
            <person name="Vesth T.C."/>
            <person name="Nybo J."/>
            <person name="Theobald S."/>
            <person name="Brandl J."/>
            <person name="Frisvad J.C."/>
            <person name="Nielsen K.F."/>
            <person name="Lyhne E.K."/>
            <person name="Kogle M.E."/>
            <person name="Kuo A."/>
            <person name="Riley R."/>
            <person name="Clum A."/>
            <person name="Nolan M."/>
            <person name="Lipzen A."/>
            <person name="Salamov A."/>
            <person name="Henrissat B."/>
            <person name="Wiebenga A."/>
            <person name="De vries R.P."/>
            <person name="Grigoriev I.V."/>
            <person name="Mortensen U.H."/>
            <person name="Andersen M.R."/>
            <person name="Baker S.E."/>
        </authorList>
    </citation>
    <scope>NUCLEOTIDE SEQUENCE [LARGE SCALE GENOMIC DNA]</scope>
    <source>
        <strain evidence="3 4">CBS 121593</strain>
    </source>
</reference>